<evidence type="ECO:0000313" key="3">
    <source>
        <dbReference type="Proteomes" id="UP000712600"/>
    </source>
</evidence>
<dbReference type="EMBL" id="QGKX02001347">
    <property type="protein sequence ID" value="KAF3525228.1"/>
    <property type="molecule type" value="Genomic_DNA"/>
</dbReference>
<organism evidence="2 3">
    <name type="scientific">Brassica cretica</name>
    <name type="common">Mustard</name>
    <dbReference type="NCBI Taxonomy" id="69181"/>
    <lineage>
        <taxon>Eukaryota</taxon>
        <taxon>Viridiplantae</taxon>
        <taxon>Streptophyta</taxon>
        <taxon>Embryophyta</taxon>
        <taxon>Tracheophyta</taxon>
        <taxon>Spermatophyta</taxon>
        <taxon>Magnoliopsida</taxon>
        <taxon>eudicotyledons</taxon>
        <taxon>Gunneridae</taxon>
        <taxon>Pentapetalae</taxon>
        <taxon>rosids</taxon>
        <taxon>malvids</taxon>
        <taxon>Brassicales</taxon>
        <taxon>Brassicaceae</taxon>
        <taxon>Brassiceae</taxon>
        <taxon>Brassica</taxon>
    </lineage>
</organism>
<sequence>MAWFQLRGVGGLGLGGRDSGMTSQGKEGGDTVREEGDDIQINEKTIKFLSNETLRLMIRPSVGVSIGILGAPERAMGATYDTRSRRNEGSATSCSEVRHPLRTNTPSTTFKKWSDHGERGPQPARKNEETKLAFGATSRGRVRHPHPLWKQSDLVERPHTPARVSLILIENLCFIWVFQVVD</sequence>
<feature type="region of interest" description="Disordered" evidence="1">
    <location>
        <begin position="79"/>
        <end position="130"/>
    </location>
</feature>
<feature type="region of interest" description="Disordered" evidence="1">
    <location>
        <begin position="14"/>
        <end position="38"/>
    </location>
</feature>
<name>A0A8S9PV98_BRACR</name>
<proteinExistence type="predicted"/>
<protein>
    <submittedName>
        <fullName evidence="2">Uncharacterized protein</fullName>
    </submittedName>
</protein>
<dbReference type="AlphaFoldDB" id="A0A8S9PV98"/>
<gene>
    <name evidence="2" type="ORF">F2Q69_00051354</name>
</gene>
<accession>A0A8S9PV98</accession>
<dbReference type="Proteomes" id="UP000712600">
    <property type="component" value="Unassembled WGS sequence"/>
</dbReference>
<feature type="compositionally biased region" description="Basic and acidic residues" evidence="1">
    <location>
        <begin position="112"/>
        <end position="130"/>
    </location>
</feature>
<evidence type="ECO:0000256" key="1">
    <source>
        <dbReference type="SAM" id="MobiDB-lite"/>
    </source>
</evidence>
<reference evidence="2" key="1">
    <citation type="submission" date="2019-12" db="EMBL/GenBank/DDBJ databases">
        <title>Genome sequencing and annotation of Brassica cretica.</title>
        <authorList>
            <person name="Studholme D.J."/>
            <person name="Sarris P."/>
        </authorList>
    </citation>
    <scope>NUCLEOTIDE SEQUENCE</scope>
    <source>
        <strain evidence="2">PFS-109/04</strain>
        <tissue evidence="2">Leaf</tissue>
    </source>
</reference>
<feature type="compositionally biased region" description="Polar residues" evidence="1">
    <location>
        <begin position="102"/>
        <end position="111"/>
    </location>
</feature>
<comment type="caution">
    <text evidence="2">The sequence shown here is derived from an EMBL/GenBank/DDBJ whole genome shotgun (WGS) entry which is preliminary data.</text>
</comment>
<evidence type="ECO:0000313" key="2">
    <source>
        <dbReference type="EMBL" id="KAF3525228.1"/>
    </source>
</evidence>